<dbReference type="SUPFAM" id="SSF158446">
    <property type="entry name" value="IVS-encoded protein-like"/>
    <property type="match status" value="1"/>
</dbReference>
<evidence type="ECO:0000313" key="2">
    <source>
        <dbReference type="EMBL" id="MCC9033424.1"/>
    </source>
</evidence>
<dbReference type="Pfam" id="PF05635">
    <property type="entry name" value="23S_rRNA_IVP"/>
    <property type="match status" value="1"/>
</dbReference>
<proteinExistence type="predicted"/>
<reference evidence="1" key="3">
    <citation type="submission" date="2024-05" db="EMBL/GenBank/DDBJ databases">
        <title>Description of novel Chryseobacterium sp. strain C-2.</title>
        <authorList>
            <person name="Saticioglu I.B."/>
        </authorList>
    </citation>
    <scope>NUCLEOTIDE SEQUENCE</scope>
    <source>
        <strain evidence="1">C-2</strain>
    </source>
</reference>
<dbReference type="EMBL" id="JACXXP010000011">
    <property type="protein sequence ID" value="MBD3905135.1"/>
    <property type="molecule type" value="Genomic_DNA"/>
</dbReference>
<evidence type="ECO:0000313" key="1">
    <source>
        <dbReference type="EMBL" id="MBD3905135.1"/>
    </source>
</evidence>
<name>A0A9Q3UQS8_9FLAO</name>
<dbReference type="AlphaFoldDB" id="A0A9Q3UQS8"/>
<dbReference type="RefSeq" id="WP_191179645.1">
    <property type="nucleotide sequence ID" value="NZ_JACXXP010000011.1"/>
</dbReference>
<dbReference type="NCBIfam" id="TIGR02436">
    <property type="entry name" value="four helix bundle protein"/>
    <property type="match status" value="1"/>
</dbReference>
<dbReference type="EMBL" id="JAJJML010000001">
    <property type="protein sequence ID" value="MCC9033424.1"/>
    <property type="molecule type" value="Genomic_DNA"/>
</dbReference>
<dbReference type="InterPro" id="IPR012657">
    <property type="entry name" value="23S_rRNA-intervening_sequence"/>
</dbReference>
<sequence>MQKENLIKEKTFNFALSIIELYKICKSQNEFILSKQLLRSGTSIGANVQEALAGFSEKDFLHKMSIASKEARETQYWIDLLSQSQLVKFDESKYKTDIQSIVNILTSIVKTLQVKLRTKL</sequence>
<accession>A0A9Q3UQS8</accession>
<dbReference type="PANTHER" id="PTHR38471">
    <property type="entry name" value="FOUR HELIX BUNDLE PROTEIN"/>
    <property type="match status" value="1"/>
</dbReference>
<evidence type="ECO:0000313" key="3">
    <source>
        <dbReference type="Proteomes" id="UP000603715"/>
    </source>
</evidence>
<protein>
    <submittedName>
        <fullName evidence="2">Four helix bundle protein</fullName>
    </submittedName>
</protein>
<dbReference type="InterPro" id="IPR036583">
    <property type="entry name" value="23S_rRNA_IVS_sf"/>
</dbReference>
<dbReference type="PANTHER" id="PTHR38471:SF2">
    <property type="entry name" value="FOUR HELIX BUNDLE PROTEIN"/>
    <property type="match status" value="1"/>
</dbReference>
<dbReference type="Proteomes" id="UP001107960">
    <property type="component" value="Unassembled WGS sequence"/>
</dbReference>
<evidence type="ECO:0000313" key="4">
    <source>
        <dbReference type="Proteomes" id="UP001107960"/>
    </source>
</evidence>
<reference evidence="3" key="2">
    <citation type="submission" date="2023-07" db="EMBL/GenBank/DDBJ databases">
        <title>Description of novel Chryseobacterium sp. strain C-2.</title>
        <authorList>
            <person name="Saticioglu I.B."/>
        </authorList>
    </citation>
    <scope>NUCLEOTIDE SEQUENCE [LARGE SCALE GENOMIC DNA]</scope>
    <source>
        <strain evidence="3">C-2</strain>
    </source>
</reference>
<reference evidence="2" key="1">
    <citation type="submission" date="2021-11" db="EMBL/GenBank/DDBJ databases">
        <title>Description of novel Chryseobacterium species.</title>
        <authorList>
            <person name="Saticioglu I.B."/>
            <person name="Ay H."/>
            <person name="Altun S."/>
            <person name="Duman M."/>
        </authorList>
    </citation>
    <scope>NUCLEOTIDE SEQUENCE</scope>
    <source>
        <strain evidence="2">C-39</strain>
    </source>
</reference>
<comment type="caution">
    <text evidence="2">The sequence shown here is derived from an EMBL/GenBank/DDBJ whole genome shotgun (WGS) entry which is preliminary data.</text>
</comment>
<gene>
    <name evidence="1" type="ORF">IEW27_11105</name>
    <name evidence="2" type="ORF">LNP80_04025</name>
</gene>
<organism evidence="2 4">
    <name type="scientific">Chryseobacterium muglaense</name>
    <dbReference type="NCBI Taxonomy" id="2893752"/>
    <lineage>
        <taxon>Bacteria</taxon>
        <taxon>Pseudomonadati</taxon>
        <taxon>Bacteroidota</taxon>
        <taxon>Flavobacteriia</taxon>
        <taxon>Flavobacteriales</taxon>
        <taxon>Weeksellaceae</taxon>
        <taxon>Chryseobacterium group</taxon>
        <taxon>Chryseobacterium</taxon>
    </lineage>
</organism>
<dbReference type="PIRSF" id="PIRSF035652">
    <property type="entry name" value="CHP02436"/>
    <property type="match status" value="1"/>
</dbReference>
<keyword evidence="3" id="KW-1185">Reference proteome</keyword>
<dbReference type="Gene3D" id="1.20.1440.60">
    <property type="entry name" value="23S rRNA-intervening sequence"/>
    <property type="match status" value="1"/>
</dbReference>
<dbReference type="Proteomes" id="UP000603715">
    <property type="component" value="Unassembled WGS sequence"/>
</dbReference>